<keyword evidence="3" id="KW-1185">Reference proteome</keyword>
<dbReference type="EMBL" id="BJWL01000007">
    <property type="protein sequence ID" value="GFY90674.1"/>
    <property type="molecule type" value="Genomic_DNA"/>
</dbReference>
<protein>
    <submittedName>
        <fullName evidence="2">Uncharacterized protein</fullName>
    </submittedName>
</protein>
<dbReference type="OrthoDB" id="1752040at2759"/>
<dbReference type="PANTHER" id="PTHR34947:SF4">
    <property type="entry name" value="TRANSMEMBRANE PROTEIN"/>
    <property type="match status" value="1"/>
</dbReference>
<evidence type="ECO:0000313" key="3">
    <source>
        <dbReference type="Proteomes" id="UP000585474"/>
    </source>
</evidence>
<reference evidence="2 3" key="1">
    <citation type="submission" date="2019-07" db="EMBL/GenBank/DDBJ databases">
        <title>De Novo Assembly of kiwifruit Actinidia rufa.</title>
        <authorList>
            <person name="Sugita-Konishi S."/>
            <person name="Sato K."/>
            <person name="Mori E."/>
            <person name="Abe Y."/>
            <person name="Kisaki G."/>
            <person name="Hamano K."/>
            <person name="Suezawa K."/>
            <person name="Otani M."/>
            <person name="Fukuda T."/>
            <person name="Manabe T."/>
            <person name="Gomi K."/>
            <person name="Tabuchi M."/>
            <person name="Akimitsu K."/>
            <person name="Kataoka I."/>
        </authorList>
    </citation>
    <scope>NUCLEOTIDE SEQUENCE [LARGE SCALE GENOMIC DNA]</scope>
    <source>
        <strain evidence="3">cv. Fuchu</strain>
    </source>
</reference>
<keyword evidence="1" id="KW-0732">Signal</keyword>
<feature type="signal peptide" evidence="1">
    <location>
        <begin position="1"/>
        <end position="21"/>
    </location>
</feature>
<dbReference type="AlphaFoldDB" id="A0A7J0EW21"/>
<gene>
    <name evidence="2" type="ORF">Acr_07g0008710</name>
</gene>
<feature type="chain" id="PRO_5029509795" evidence="1">
    <location>
        <begin position="22"/>
        <end position="105"/>
    </location>
</feature>
<dbReference type="PANTHER" id="PTHR34947">
    <property type="entry name" value="TRANSMEMBRANE PROTEIN"/>
    <property type="match status" value="1"/>
</dbReference>
<comment type="caution">
    <text evidence="2">The sequence shown here is derived from an EMBL/GenBank/DDBJ whole genome shotgun (WGS) entry which is preliminary data.</text>
</comment>
<organism evidence="2 3">
    <name type="scientific">Actinidia rufa</name>
    <dbReference type="NCBI Taxonomy" id="165716"/>
    <lineage>
        <taxon>Eukaryota</taxon>
        <taxon>Viridiplantae</taxon>
        <taxon>Streptophyta</taxon>
        <taxon>Embryophyta</taxon>
        <taxon>Tracheophyta</taxon>
        <taxon>Spermatophyta</taxon>
        <taxon>Magnoliopsida</taxon>
        <taxon>eudicotyledons</taxon>
        <taxon>Gunneridae</taxon>
        <taxon>Pentapetalae</taxon>
        <taxon>asterids</taxon>
        <taxon>Ericales</taxon>
        <taxon>Actinidiaceae</taxon>
        <taxon>Actinidia</taxon>
    </lineage>
</organism>
<sequence>MFLICNVIVAFLAISFCYTCSSPTGPDHCDDFAMPNEVNDVITENEVIDEEELEESWRLLPPSTAAPVGNEVNVSTDELNRKFDEFIRKMKEEIRIGDQRQLIDV</sequence>
<evidence type="ECO:0000313" key="2">
    <source>
        <dbReference type="EMBL" id="GFY90674.1"/>
    </source>
</evidence>
<dbReference type="Proteomes" id="UP000585474">
    <property type="component" value="Unassembled WGS sequence"/>
</dbReference>
<accession>A0A7J0EW21</accession>
<evidence type="ECO:0000256" key="1">
    <source>
        <dbReference type="SAM" id="SignalP"/>
    </source>
</evidence>
<name>A0A7J0EW21_9ERIC</name>
<proteinExistence type="predicted"/>